<dbReference type="AlphaFoldDB" id="A0A0M5L8F3"/>
<dbReference type="PATRIC" id="fig|1279460.3.peg.500"/>
<gene>
    <name evidence="1" type="ORF">G436_0500</name>
</gene>
<reference evidence="1 2" key="1">
    <citation type="journal article" date="2015" name="Genome Announc.">
        <title>Whole-Genome Sequence of Leptospira interrogans Serovar Hardjo Subtype Hardjoprajitno Strain Norma, Isolated from Cattle in a Leptospirosis Outbreak in Brazil.</title>
        <authorList>
            <person name="Cosate M.R."/>
            <person name="Soares S.C."/>
            <person name="Mendes T.A."/>
            <person name="Raittz R.T."/>
            <person name="Moreira E.C."/>
            <person name="Leite R."/>
            <person name="Fernandes G.R."/>
            <person name="Haddad J.P."/>
            <person name="Ortega J.M."/>
        </authorList>
    </citation>
    <scope>NUCLEOTIDE SEQUENCE [LARGE SCALE GENOMIC DNA]</scope>
    <source>
        <strain evidence="1 2">Norma</strain>
    </source>
</reference>
<dbReference type="EMBL" id="CP012603">
    <property type="protein sequence ID" value="ALE37723.1"/>
    <property type="molecule type" value="Genomic_DNA"/>
</dbReference>
<organism evidence="1">
    <name type="scientific">Leptospira interrogans serovar Hardjo str. Norma</name>
    <dbReference type="NCBI Taxonomy" id="1279460"/>
    <lineage>
        <taxon>Bacteria</taxon>
        <taxon>Pseudomonadati</taxon>
        <taxon>Spirochaetota</taxon>
        <taxon>Spirochaetia</taxon>
        <taxon>Leptospirales</taxon>
        <taxon>Leptospiraceae</taxon>
        <taxon>Leptospira</taxon>
    </lineage>
</organism>
<name>A0A0M5L8F3_LEPIR</name>
<sequence length="37" mass="4641">MDFIEFSKTNSRFICFYFRIFPRTSKNQNYKVFHNLT</sequence>
<evidence type="ECO:0000313" key="1">
    <source>
        <dbReference type="EMBL" id="ALE37723.1"/>
    </source>
</evidence>
<evidence type="ECO:0000313" key="2">
    <source>
        <dbReference type="Proteomes" id="UP000056502"/>
    </source>
</evidence>
<dbReference type="Proteomes" id="UP000056502">
    <property type="component" value="Chromosome I"/>
</dbReference>
<proteinExistence type="predicted"/>
<protein>
    <submittedName>
        <fullName evidence="1">Uncharacterized protein</fullName>
    </submittedName>
</protein>
<accession>A0A0M5L8F3</accession>